<keyword evidence="1" id="KW-0812">Transmembrane</keyword>
<name>A0ABW5NLV1_9SPHI</name>
<keyword evidence="3" id="KW-1185">Reference proteome</keyword>
<proteinExistence type="predicted"/>
<feature type="transmembrane region" description="Helical" evidence="1">
    <location>
        <begin position="12"/>
        <end position="33"/>
    </location>
</feature>
<keyword evidence="1" id="KW-0472">Membrane</keyword>
<dbReference type="RefSeq" id="WP_380869838.1">
    <property type="nucleotide sequence ID" value="NZ_JBHUMA010000006.1"/>
</dbReference>
<dbReference type="Proteomes" id="UP001597393">
    <property type="component" value="Unassembled WGS sequence"/>
</dbReference>
<organism evidence="2 3">
    <name type="scientific">Sphingobacterium corticis</name>
    <dbReference type="NCBI Taxonomy" id="1812823"/>
    <lineage>
        <taxon>Bacteria</taxon>
        <taxon>Pseudomonadati</taxon>
        <taxon>Bacteroidota</taxon>
        <taxon>Sphingobacteriia</taxon>
        <taxon>Sphingobacteriales</taxon>
        <taxon>Sphingobacteriaceae</taxon>
        <taxon>Sphingobacterium</taxon>
    </lineage>
</organism>
<dbReference type="Pfam" id="PF16022">
    <property type="entry name" value="DUF4783"/>
    <property type="match status" value="1"/>
</dbReference>
<comment type="caution">
    <text evidence="2">The sequence shown here is derived from an EMBL/GenBank/DDBJ whole genome shotgun (WGS) entry which is preliminary data.</text>
</comment>
<dbReference type="EMBL" id="JBHUMA010000006">
    <property type="protein sequence ID" value="MFD2599711.1"/>
    <property type="molecule type" value="Genomic_DNA"/>
</dbReference>
<protein>
    <submittedName>
        <fullName evidence="2">DUF4783 domain-containing protein</fullName>
    </submittedName>
</protein>
<sequence length="144" mass="16639">MALFLLKVEALFTYDMITAFIHSCFILPLLFFGQLEVSLDIQKDILQAIKDGQAKKIAAYFGENVSITLKDNVAYYSKFQAEMVLQDFFRTYKAVDVKQVQGVNKDGSQNYIIYEFNTNSRSFRVFVRFAEVNNSMVISELRIE</sequence>
<gene>
    <name evidence="2" type="ORF">ACFSQ3_12190</name>
</gene>
<dbReference type="Gene3D" id="3.10.450.50">
    <property type="match status" value="1"/>
</dbReference>
<keyword evidence="1" id="KW-1133">Transmembrane helix</keyword>
<evidence type="ECO:0000313" key="2">
    <source>
        <dbReference type="EMBL" id="MFD2599711.1"/>
    </source>
</evidence>
<evidence type="ECO:0000313" key="3">
    <source>
        <dbReference type="Proteomes" id="UP001597393"/>
    </source>
</evidence>
<dbReference type="InterPro" id="IPR031977">
    <property type="entry name" value="DUF4783"/>
</dbReference>
<reference evidence="3" key="1">
    <citation type="journal article" date="2019" name="Int. J. Syst. Evol. Microbiol.">
        <title>The Global Catalogue of Microorganisms (GCM) 10K type strain sequencing project: providing services to taxonomists for standard genome sequencing and annotation.</title>
        <authorList>
            <consortium name="The Broad Institute Genomics Platform"/>
            <consortium name="The Broad Institute Genome Sequencing Center for Infectious Disease"/>
            <person name="Wu L."/>
            <person name="Ma J."/>
        </authorList>
    </citation>
    <scope>NUCLEOTIDE SEQUENCE [LARGE SCALE GENOMIC DNA]</scope>
    <source>
        <strain evidence="3">KCTC 42248</strain>
    </source>
</reference>
<evidence type="ECO:0000256" key="1">
    <source>
        <dbReference type="SAM" id="Phobius"/>
    </source>
</evidence>
<accession>A0ABW5NLV1</accession>